<dbReference type="InterPro" id="IPR003442">
    <property type="entry name" value="T6A_TsaE"/>
</dbReference>
<keyword evidence="5" id="KW-0819">tRNA processing</keyword>
<evidence type="ECO:0000256" key="1">
    <source>
        <dbReference type="ARBA" id="ARBA00004496"/>
    </source>
</evidence>
<evidence type="ECO:0000313" key="11">
    <source>
        <dbReference type="EMBL" id="MFK7159684.1"/>
    </source>
</evidence>
<accession>A0ABW8PUT9</accession>
<name>A0ABW8PUT9_9GAMM</name>
<dbReference type="NCBIfam" id="TIGR00150">
    <property type="entry name" value="T6A_YjeE"/>
    <property type="match status" value="1"/>
</dbReference>
<keyword evidence="6" id="KW-0479">Metal-binding</keyword>
<comment type="caution">
    <text evidence="11">The sequence shown here is derived from an EMBL/GenBank/DDBJ whole genome shotgun (WGS) entry which is preliminary data.</text>
</comment>
<evidence type="ECO:0000256" key="8">
    <source>
        <dbReference type="ARBA" id="ARBA00022840"/>
    </source>
</evidence>
<evidence type="ECO:0000256" key="3">
    <source>
        <dbReference type="ARBA" id="ARBA00019010"/>
    </source>
</evidence>
<dbReference type="Gene3D" id="3.40.50.300">
    <property type="entry name" value="P-loop containing nucleotide triphosphate hydrolases"/>
    <property type="match status" value="1"/>
</dbReference>
<comment type="subcellular location">
    <subcellularLocation>
        <location evidence="1">Cytoplasm</location>
    </subcellularLocation>
</comment>
<dbReference type="InterPro" id="IPR027417">
    <property type="entry name" value="P-loop_NTPase"/>
</dbReference>
<evidence type="ECO:0000256" key="6">
    <source>
        <dbReference type="ARBA" id="ARBA00022723"/>
    </source>
</evidence>
<evidence type="ECO:0000256" key="5">
    <source>
        <dbReference type="ARBA" id="ARBA00022694"/>
    </source>
</evidence>
<evidence type="ECO:0000256" key="2">
    <source>
        <dbReference type="ARBA" id="ARBA00007599"/>
    </source>
</evidence>
<protein>
    <recommendedName>
        <fullName evidence="3">tRNA threonylcarbamoyladenosine biosynthesis protein TsaE</fullName>
    </recommendedName>
    <alternativeName>
        <fullName evidence="10">t(6)A37 threonylcarbamoyladenosine biosynthesis protein TsaE</fullName>
    </alternativeName>
</protein>
<keyword evidence="7" id="KW-0547">Nucleotide-binding</keyword>
<keyword evidence="9" id="KW-0460">Magnesium</keyword>
<evidence type="ECO:0000256" key="4">
    <source>
        <dbReference type="ARBA" id="ARBA00022490"/>
    </source>
</evidence>
<proteinExistence type="inferred from homology"/>
<evidence type="ECO:0000313" key="12">
    <source>
        <dbReference type="Proteomes" id="UP001621714"/>
    </source>
</evidence>
<gene>
    <name evidence="11" type="primary">tsaE</name>
    <name evidence="11" type="ORF">V6U78_01355</name>
</gene>
<keyword evidence="12" id="KW-1185">Reference proteome</keyword>
<comment type="similarity">
    <text evidence="2">Belongs to the TsaE family.</text>
</comment>
<evidence type="ECO:0000256" key="9">
    <source>
        <dbReference type="ARBA" id="ARBA00022842"/>
    </source>
</evidence>
<dbReference type="PANTHER" id="PTHR33540">
    <property type="entry name" value="TRNA THREONYLCARBAMOYLADENOSINE BIOSYNTHESIS PROTEIN TSAE"/>
    <property type="match status" value="1"/>
</dbReference>
<keyword evidence="4" id="KW-0963">Cytoplasm</keyword>
<evidence type="ECO:0000256" key="7">
    <source>
        <dbReference type="ARBA" id="ARBA00022741"/>
    </source>
</evidence>
<organism evidence="11 12">
    <name type="scientific">Marinospirillum alkalitolerans</name>
    <dbReference type="NCBI Taxonomy" id="3123374"/>
    <lineage>
        <taxon>Bacteria</taxon>
        <taxon>Pseudomonadati</taxon>
        <taxon>Pseudomonadota</taxon>
        <taxon>Gammaproteobacteria</taxon>
        <taxon>Oceanospirillales</taxon>
        <taxon>Oceanospirillaceae</taxon>
        <taxon>Marinospirillum</taxon>
    </lineage>
</organism>
<dbReference type="RefSeq" id="WP_405336420.1">
    <property type="nucleotide sequence ID" value="NZ_JBANFI010000001.1"/>
</dbReference>
<dbReference type="Pfam" id="PF02367">
    <property type="entry name" value="TsaE"/>
    <property type="match status" value="1"/>
</dbReference>
<sequence length="157" mass="17439">MKKSYFLADEAAQLALGAQLANVLHQGVVFLEGDLGAGKTTLVRGIIQALGHQGAVKSPTYTLVEPYLLAERQVYHFDLYRLADPEELEYIGIRDYLQQEALCLIEWPQKGQGFLPQPDVLLTLHVQSSGRLLEIQALTESGRSVLTHLMDTESSFL</sequence>
<keyword evidence="8" id="KW-0067">ATP-binding</keyword>
<reference evidence="11 12" key="1">
    <citation type="submission" date="2024-02" db="EMBL/GenBank/DDBJ databases">
        <title>Marinospirillum sp. MEB 164 isolated from Lonar lake sediment.</title>
        <authorList>
            <person name="Joshi A."/>
            <person name="Thite S."/>
        </authorList>
    </citation>
    <scope>NUCLEOTIDE SEQUENCE [LARGE SCALE GENOMIC DNA]</scope>
    <source>
        <strain evidence="11 12">MEB164</strain>
    </source>
</reference>
<dbReference type="EMBL" id="JBANFI010000001">
    <property type="protein sequence ID" value="MFK7159684.1"/>
    <property type="molecule type" value="Genomic_DNA"/>
</dbReference>
<evidence type="ECO:0000256" key="10">
    <source>
        <dbReference type="ARBA" id="ARBA00032441"/>
    </source>
</evidence>
<dbReference type="SUPFAM" id="SSF52540">
    <property type="entry name" value="P-loop containing nucleoside triphosphate hydrolases"/>
    <property type="match status" value="1"/>
</dbReference>
<dbReference type="Proteomes" id="UP001621714">
    <property type="component" value="Unassembled WGS sequence"/>
</dbReference>
<dbReference type="PANTHER" id="PTHR33540:SF2">
    <property type="entry name" value="TRNA THREONYLCARBAMOYLADENOSINE BIOSYNTHESIS PROTEIN TSAE"/>
    <property type="match status" value="1"/>
</dbReference>